<comment type="caution">
    <text evidence="1">The sequence shown here is derived from an EMBL/GenBank/DDBJ whole genome shotgun (WGS) entry which is preliminary data.</text>
</comment>
<evidence type="ECO:0000313" key="2">
    <source>
        <dbReference type="Proteomes" id="UP001186974"/>
    </source>
</evidence>
<reference evidence="1" key="1">
    <citation type="submission" date="2024-09" db="EMBL/GenBank/DDBJ databases">
        <title>Black Yeasts Isolated from many extreme environments.</title>
        <authorList>
            <person name="Coleine C."/>
            <person name="Stajich J.E."/>
            <person name="Selbmann L."/>
        </authorList>
    </citation>
    <scope>NUCLEOTIDE SEQUENCE</scope>
    <source>
        <strain evidence="1">CCFEE 5737</strain>
    </source>
</reference>
<proteinExistence type="predicted"/>
<accession>A0ACC3DV48</accession>
<name>A0ACC3DV48_9PEZI</name>
<dbReference type="EMBL" id="JAWDJW010000468">
    <property type="protein sequence ID" value="KAK3080639.1"/>
    <property type="molecule type" value="Genomic_DNA"/>
</dbReference>
<sequence length="869" mass="93831">MAAEDTPAPQSIAERIAALRMNEVGRTPTSPPSSYDKAIFAKKAPPPPPLPKRPASEVQRTQSTNNPPLLSNGHTNGHKIGNQPNGTHVIEIVPPPGRGEYGSFNKTKPGLPQRPSLPPRQSTQSVCSVAPSPPLPPRRDSENQSLTRRDSNESVSSMRSARSSVSGVSTRTSFSDGQANPHQRVKAPAYDPSSLPSLPEKRPKEEVQPPQSKYVARNGAQQTPRVPLRPTISAPNVLPEFEIRPPLPSREPSARDNVQASSRPQPTTVPKRSALDWAMNRKNEVAPALPASRPGHTNGTQNDGAQVNGTQSNGSPMSHTNSAGIFRPGTVQEATTTSFDTLIFNSGKPAMVKFYGPRCVYCERSAPDYSALAASFDPSLVTIAAVNMEDHASPGWKYRKDKSGGMKYPTLRFFDGRGRDMPIEYSSGPEWDKLETSAMQAFITQQTGIRPNAVGTNDAPSMTSVSPPPIPLSSRPDLAAIRASKPTTMSSTTTATTTTTTSSSSCLKCRDFSAQDTHASRFSRQSIPSHDVSWLGPQLTSPFSSATDRARAIFTWLHHNIAYDTVSFFSKKHQPADPRTTMASGLAVCEGYAGLFVALAIASGLEAIVVSGHGKGVGYTAPSGPNAPLPAFDANHAWAVVKIDQGEWKLVDPCWGAGHLDASDGRSYKKEFNARWFTMSNEDFGKRHFPSDAARWYTQAPLLTWAQYLNADALPGGPVRVYGAAGKEHGIDEFTFRPMGKDVSAAAAADGAATVRFQFSKVCRHWKGEVHGKGADYLFVLKLSGTGGGGGRAAGERKDEYRAFNHDGFFWWVDVQGRELQGLEGVELPVYAVTRFEGRDARGLTKGVHDQKMGRVAVGWEGVAGWRVV</sequence>
<dbReference type="Proteomes" id="UP001186974">
    <property type="component" value="Unassembled WGS sequence"/>
</dbReference>
<organism evidence="1 2">
    <name type="scientific">Coniosporium uncinatum</name>
    <dbReference type="NCBI Taxonomy" id="93489"/>
    <lineage>
        <taxon>Eukaryota</taxon>
        <taxon>Fungi</taxon>
        <taxon>Dikarya</taxon>
        <taxon>Ascomycota</taxon>
        <taxon>Pezizomycotina</taxon>
        <taxon>Dothideomycetes</taxon>
        <taxon>Dothideomycetes incertae sedis</taxon>
        <taxon>Coniosporium</taxon>
    </lineage>
</organism>
<keyword evidence="2" id="KW-1185">Reference proteome</keyword>
<gene>
    <name evidence="1" type="ORF">LTS18_014547</name>
</gene>
<protein>
    <submittedName>
        <fullName evidence="1">Uncharacterized protein</fullName>
    </submittedName>
</protein>
<evidence type="ECO:0000313" key="1">
    <source>
        <dbReference type="EMBL" id="KAK3080639.1"/>
    </source>
</evidence>